<evidence type="ECO:0000313" key="2">
    <source>
        <dbReference type="EMBL" id="MBT1699864.1"/>
    </source>
</evidence>
<organism evidence="2 3">
    <name type="scientific">Chryseosolibacter histidini</name>
    <dbReference type="NCBI Taxonomy" id="2782349"/>
    <lineage>
        <taxon>Bacteria</taxon>
        <taxon>Pseudomonadati</taxon>
        <taxon>Bacteroidota</taxon>
        <taxon>Cytophagia</taxon>
        <taxon>Cytophagales</taxon>
        <taxon>Chryseotaleaceae</taxon>
        <taxon>Chryseosolibacter</taxon>
    </lineage>
</organism>
<name>A0AAP2GL86_9BACT</name>
<evidence type="ECO:0000259" key="1">
    <source>
        <dbReference type="Pfam" id="PF07484"/>
    </source>
</evidence>
<protein>
    <submittedName>
        <fullName evidence="2">Tail fiber protein</fullName>
    </submittedName>
</protein>
<dbReference type="SUPFAM" id="SSF88874">
    <property type="entry name" value="Receptor-binding domain of short tail fibre protein gp12"/>
    <property type="match status" value="1"/>
</dbReference>
<sequence length="215" mass="22492">MDAYLGEIRIFSGNYAPAGWMLCAGQTLQVSEYQALFAVIGDMYGGDGSSTFMLPDLRGRTVVGLGQGPNLTNRTIGEKDGEEAVTLDNTEIPAHAHSIPQPQVTVTSAGTASADLYAYNGNANSKPITTGSSLAVINDGARSPALYNTVNTSNAPNVKLNSASIQNITVPAIQVNVAMPATTGVIGASNAHDNMMPYIVLTYIICVSGYFPSKQ</sequence>
<dbReference type="AlphaFoldDB" id="A0AAP2GL86"/>
<gene>
    <name evidence="2" type="ORF">KK083_23455</name>
</gene>
<evidence type="ECO:0000313" key="3">
    <source>
        <dbReference type="Proteomes" id="UP001319200"/>
    </source>
</evidence>
<dbReference type="Proteomes" id="UP001319200">
    <property type="component" value="Unassembled WGS sequence"/>
</dbReference>
<dbReference type="EMBL" id="JAHESF010000030">
    <property type="protein sequence ID" value="MBT1699864.1"/>
    <property type="molecule type" value="Genomic_DNA"/>
</dbReference>
<keyword evidence="3" id="KW-1185">Reference proteome</keyword>
<reference evidence="2 3" key="1">
    <citation type="submission" date="2021-05" db="EMBL/GenBank/DDBJ databases">
        <title>A Polyphasic approach of four new species of the genus Ohtaekwangia: Ohtaekwangia histidinii sp. nov., Ohtaekwangia cretensis sp. nov., Ohtaekwangia indiensis sp. nov., Ohtaekwangia reichenbachii sp. nov. from diverse environment.</title>
        <authorList>
            <person name="Octaviana S."/>
        </authorList>
    </citation>
    <scope>NUCLEOTIDE SEQUENCE [LARGE SCALE GENOMIC DNA]</scope>
    <source>
        <strain evidence="2 3">PWU4</strain>
    </source>
</reference>
<dbReference type="InterPro" id="IPR037053">
    <property type="entry name" value="Phage_tail_collar_dom_sf"/>
</dbReference>
<dbReference type="Pfam" id="PF07484">
    <property type="entry name" value="Collar"/>
    <property type="match status" value="1"/>
</dbReference>
<dbReference type="RefSeq" id="WP_254168076.1">
    <property type="nucleotide sequence ID" value="NZ_JAHESF010000030.1"/>
</dbReference>
<proteinExistence type="predicted"/>
<accession>A0AAP2GL86</accession>
<comment type="caution">
    <text evidence="2">The sequence shown here is derived from an EMBL/GenBank/DDBJ whole genome shotgun (WGS) entry which is preliminary data.</text>
</comment>
<feature type="domain" description="Phage tail collar" evidence="1">
    <location>
        <begin position="6"/>
        <end position="62"/>
    </location>
</feature>
<dbReference type="Gene3D" id="3.90.1340.10">
    <property type="entry name" value="Phage tail collar domain"/>
    <property type="match status" value="1"/>
</dbReference>
<dbReference type="InterPro" id="IPR011083">
    <property type="entry name" value="Phage_tail_collar_dom"/>
</dbReference>